<gene>
    <name evidence="2" type="ORF">MNBD_NITROSPINAE01-467</name>
</gene>
<dbReference type="EMBL" id="UOGC01000130">
    <property type="protein sequence ID" value="VAX21973.1"/>
    <property type="molecule type" value="Genomic_DNA"/>
</dbReference>
<dbReference type="SUPFAM" id="SSF141371">
    <property type="entry name" value="PilZ domain-like"/>
    <property type="match status" value="1"/>
</dbReference>
<dbReference type="Pfam" id="PF07238">
    <property type="entry name" value="PilZ"/>
    <property type="match status" value="1"/>
</dbReference>
<evidence type="ECO:0000259" key="1">
    <source>
        <dbReference type="Pfam" id="PF07238"/>
    </source>
</evidence>
<dbReference type="Gene3D" id="2.40.10.220">
    <property type="entry name" value="predicted glycosyltransferase like domains"/>
    <property type="match status" value="1"/>
</dbReference>
<accession>A0A3B1CBC8</accession>
<dbReference type="GO" id="GO:0035438">
    <property type="term" value="F:cyclic-di-GMP binding"/>
    <property type="evidence" value="ECO:0007669"/>
    <property type="project" value="InterPro"/>
</dbReference>
<evidence type="ECO:0000313" key="2">
    <source>
        <dbReference type="EMBL" id="VAX21973.1"/>
    </source>
</evidence>
<dbReference type="AlphaFoldDB" id="A0A3B1CBC8"/>
<name>A0A3B1CBC8_9ZZZZ</name>
<feature type="domain" description="PilZ" evidence="1">
    <location>
        <begin position="10"/>
        <end position="122"/>
    </location>
</feature>
<organism evidence="2">
    <name type="scientific">hydrothermal vent metagenome</name>
    <dbReference type="NCBI Taxonomy" id="652676"/>
    <lineage>
        <taxon>unclassified sequences</taxon>
        <taxon>metagenomes</taxon>
        <taxon>ecological metagenomes</taxon>
    </lineage>
</organism>
<protein>
    <recommendedName>
        <fullName evidence="1">PilZ domain-containing protein</fullName>
    </recommendedName>
</protein>
<sequence length="130" mass="15139">MVEENKEVRQRRQFFRYEHPAPIRYRFAKKVETAKYNVSPYFKGLGVDFSGNGAAFRATKPLPINTLVFLEMLFPFSHDPMMVTAEVVRRDEEEFRGKKISKIMVKYLVVDEEALNKLIGFVISRGKNTS</sequence>
<dbReference type="InterPro" id="IPR009875">
    <property type="entry name" value="PilZ_domain"/>
</dbReference>
<reference evidence="2" key="1">
    <citation type="submission" date="2018-06" db="EMBL/GenBank/DDBJ databases">
        <authorList>
            <person name="Zhirakovskaya E."/>
        </authorList>
    </citation>
    <scope>NUCLEOTIDE SEQUENCE</scope>
</reference>
<proteinExistence type="predicted"/>